<dbReference type="Pfam" id="PF16884">
    <property type="entry name" value="ADH_N_2"/>
    <property type="match status" value="1"/>
</dbReference>
<dbReference type="Proteomes" id="UP000559256">
    <property type="component" value="Unassembled WGS sequence"/>
</dbReference>
<feature type="domain" description="Enoyl reductase (ER)" evidence="2">
    <location>
        <begin position="77"/>
        <end position="340"/>
    </location>
</feature>
<protein>
    <recommendedName>
        <fullName evidence="2">Enoyl reductase (ER) domain-containing protein</fullName>
    </recommendedName>
</protein>
<sequence>MAPVRNAKLLFKEVPKGYPEPGKTTVYDTSDTIDLDTVALNGSILIKVLYLSADPYMRGKMRDPNTKSYSPPFTLGAPIDGFGIGKVVRSEKEGLKEGDIVSYHAMQWVEYMIPEDTSYIEKLDPLPGLSLSTYIGAIGMPGKTAYMAWKEYAKAKKGETAFVSTAAGAVGAIVVQLAKLDGMKVIASVGSDEKVQFAKEIGADVVFNYKTTDTEEVLAKEGPIDVYWDNVGGSTLDAALGNSAVLARFIECGMISGYNSGGQPVSMKNLMKIVSNQIDMHGFIVSRLFSKYNKEFNEVIPKLIKEGKIKHNEDLTKGLEFGGEALLDVQVGNNTGKKVVVVAEN</sequence>
<keyword evidence="1" id="KW-0560">Oxidoreductase</keyword>
<dbReference type="GO" id="GO:0016628">
    <property type="term" value="F:oxidoreductase activity, acting on the CH-CH group of donors, NAD or NADP as acceptor"/>
    <property type="evidence" value="ECO:0007669"/>
    <property type="project" value="InterPro"/>
</dbReference>
<dbReference type="SUPFAM" id="SSF51735">
    <property type="entry name" value="NAD(P)-binding Rossmann-fold domains"/>
    <property type="match status" value="1"/>
</dbReference>
<dbReference type="InterPro" id="IPR013149">
    <property type="entry name" value="ADH-like_C"/>
</dbReference>
<dbReference type="SMART" id="SM00829">
    <property type="entry name" value="PKS_ER"/>
    <property type="match status" value="1"/>
</dbReference>
<dbReference type="InterPro" id="IPR041694">
    <property type="entry name" value="ADH_N_2"/>
</dbReference>
<comment type="caution">
    <text evidence="3">The sequence shown here is derived from an EMBL/GenBank/DDBJ whole genome shotgun (WGS) entry which is preliminary data.</text>
</comment>
<dbReference type="Gene3D" id="3.90.180.10">
    <property type="entry name" value="Medium-chain alcohol dehydrogenases, catalytic domain"/>
    <property type="match status" value="1"/>
</dbReference>
<dbReference type="FunFam" id="3.40.50.720:FF:000121">
    <property type="entry name" value="Prostaglandin reductase 2"/>
    <property type="match status" value="1"/>
</dbReference>
<name>A0A8H5G860_9AGAR</name>
<dbReference type="InterPro" id="IPR045010">
    <property type="entry name" value="MDR_fam"/>
</dbReference>
<dbReference type="AlphaFoldDB" id="A0A8H5G860"/>
<gene>
    <name evidence="3" type="ORF">D9758_011340</name>
</gene>
<dbReference type="Pfam" id="PF00107">
    <property type="entry name" value="ADH_zinc_N"/>
    <property type="match status" value="1"/>
</dbReference>
<dbReference type="OrthoDB" id="809632at2759"/>
<dbReference type="SUPFAM" id="SSF50129">
    <property type="entry name" value="GroES-like"/>
    <property type="match status" value="1"/>
</dbReference>
<evidence type="ECO:0000259" key="2">
    <source>
        <dbReference type="SMART" id="SM00829"/>
    </source>
</evidence>
<reference evidence="3 4" key="1">
    <citation type="journal article" date="2020" name="ISME J.">
        <title>Uncovering the hidden diversity of litter-decomposition mechanisms in mushroom-forming fungi.</title>
        <authorList>
            <person name="Floudas D."/>
            <person name="Bentzer J."/>
            <person name="Ahren D."/>
            <person name="Johansson T."/>
            <person name="Persson P."/>
            <person name="Tunlid A."/>
        </authorList>
    </citation>
    <scope>NUCLEOTIDE SEQUENCE [LARGE SCALE GENOMIC DNA]</scope>
    <source>
        <strain evidence="3 4">CBS 291.85</strain>
    </source>
</reference>
<accession>A0A8H5G860</accession>
<dbReference type="CDD" id="cd05288">
    <property type="entry name" value="PGDH"/>
    <property type="match status" value="1"/>
</dbReference>
<evidence type="ECO:0000256" key="1">
    <source>
        <dbReference type="ARBA" id="ARBA00023002"/>
    </source>
</evidence>
<keyword evidence="4" id="KW-1185">Reference proteome</keyword>
<evidence type="ECO:0000313" key="3">
    <source>
        <dbReference type="EMBL" id="KAF5360148.1"/>
    </source>
</evidence>
<evidence type="ECO:0000313" key="4">
    <source>
        <dbReference type="Proteomes" id="UP000559256"/>
    </source>
</evidence>
<dbReference type="PANTHER" id="PTHR43205:SF7">
    <property type="entry name" value="PROSTAGLANDIN REDUCTASE 1"/>
    <property type="match status" value="1"/>
</dbReference>
<dbReference type="EMBL" id="JAACJM010000044">
    <property type="protein sequence ID" value="KAF5360148.1"/>
    <property type="molecule type" value="Genomic_DNA"/>
</dbReference>
<organism evidence="3 4">
    <name type="scientific">Tetrapyrgos nigripes</name>
    <dbReference type="NCBI Taxonomy" id="182062"/>
    <lineage>
        <taxon>Eukaryota</taxon>
        <taxon>Fungi</taxon>
        <taxon>Dikarya</taxon>
        <taxon>Basidiomycota</taxon>
        <taxon>Agaricomycotina</taxon>
        <taxon>Agaricomycetes</taxon>
        <taxon>Agaricomycetidae</taxon>
        <taxon>Agaricales</taxon>
        <taxon>Marasmiineae</taxon>
        <taxon>Marasmiaceae</taxon>
        <taxon>Tetrapyrgos</taxon>
    </lineage>
</organism>
<dbReference type="InterPro" id="IPR011032">
    <property type="entry name" value="GroES-like_sf"/>
</dbReference>
<dbReference type="InterPro" id="IPR020843">
    <property type="entry name" value="ER"/>
</dbReference>
<proteinExistence type="predicted"/>
<dbReference type="PANTHER" id="PTHR43205">
    <property type="entry name" value="PROSTAGLANDIN REDUCTASE"/>
    <property type="match status" value="1"/>
</dbReference>
<dbReference type="Gene3D" id="3.40.50.720">
    <property type="entry name" value="NAD(P)-binding Rossmann-like Domain"/>
    <property type="match status" value="1"/>
</dbReference>
<dbReference type="InterPro" id="IPR036291">
    <property type="entry name" value="NAD(P)-bd_dom_sf"/>
</dbReference>